<dbReference type="RefSeq" id="WP_354088104.1">
    <property type="nucleotide sequence ID" value="NZ_JBEPTF010000001.1"/>
</dbReference>
<keyword evidence="3" id="KW-1185">Reference proteome</keyword>
<evidence type="ECO:0000256" key="1">
    <source>
        <dbReference type="SAM" id="Phobius"/>
    </source>
</evidence>
<accession>A0ABV2RAW5</accession>
<dbReference type="Proteomes" id="UP001549313">
    <property type="component" value="Unassembled WGS sequence"/>
</dbReference>
<name>A0ABV2RAW5_9CAUL</name>
<reference evidence="2 3" key="1">
    <citation type="submission" date="2024-06" db="EMBL/GenBank/DDBJ databases">
        <title>Sorghum-associated microbial communities from plants grown in Nebraska, USA.</title>
        <authorList>
            <person name="Schachtman D."/>
        </authorList>
    </citation>
    <scope>NUCLEOTIDE SEQUENCE [LARGE SCALE GENOMIC DNA]</scope>
    <source>
        <strain evidence="2 3">2814</strain>
    </source>
</reference>
<feature type="transmembrane region" description="Helical" evidence="1">
    <location>
        <begin position="262"/>
        <end position="284"/>
    </location>
</feature>
<dbReference type="EMBL" id="JBEPTF010000001">
    <property type="protein sequence ID" value="MET4683173.1"/>
    <property type="molecule type" value="Genomic_DNA"/>
</dbReference>
<keyword evidence="1" id="KW-0472">Membrane</keyword>
<gene>
    <name evidence="2" type="ORF">ABIE19_001082</name>
</gene>
<keyword evidence="1" id="KW-1133">Transmembrane helix</keyword>
<sequence length="382" mass="42049">MTDSVLDDGAPDDGLGPLHGRYGGAGEEGEVLRFSSTIEPKRFLGLSLRNGLLNIVTLTLYRFWGKTEVRRRVWQGVRLNGDAFEYTGRGVELFIGFLLALVALGLPFLLIVFGVQFGHPGLILLLYPLLYLGLFWLWGFGVFTAFRYMASRTTWRGIRFRLGGSAKAYGLKYLGAVFLSGLTMGWYWPVAQKGLAEKLWDELRFGDRRIRFRMGRADKVGVYGWFALGWFGTGVLYVLLIAVMFAVMFATKAFDNSTASPSLTTTLALYGGMLVLAPLYFLVWAPYHAAMMRAISAGVTLDGAGFFLDVKPMGLWWLTVSNLFLLLITLGFLAPWVQARTAHYLVTRLSAAGTAHLDLARQAGTGPGAGEGLADAFGFSLI</sequence>
<feature type="transmembrane region" description="Helical" evidence="1">
    <location>
        <begin position="129"/>
        <end position="150"/>
    </location>
</feature>
<organism evidence="2 3">
    <name type="scientific">Brevundimonas faecalis</name>
    <dbReference type="NCBI Taxonomy" id="947378"/>
    <lineage>
        <taxon>Bacteria</taxon>
        <taxon>Pseudomonadati</taxon>
        <taxon>Pseudomonadota</taxon>
        <taxon>Alphaproteobacteria</taxon>
        <taxon>Caulobacterales</taxon>
        <taxon>Caulobacteraceae</taxon>
        <taxon>Brevundimonas</taxon>
    </lineage>
</organism>
<feature type="transmembrane region" description="Helical" evidence="1">
    <location>
        <begin position="315"/>
        <end position="337"/>
    </location>
</feature>
<evidence type="ECO:0000313" key="3">
    <source>
        <dbReference type="Proteomes" id="UP001549313"/>
    </source>
</evidence>
<feature type="transmembrane region" description="Helical" evidence="1">
    <location>
        <begin position="93"/>
        <end position="117"/>
    </location>
</feature>
<feature type="transmembrane region" description="Helical" evidence="1">
    <location>
        <begin position="43"/>
        <end position="64"/>
    </location>
</feature>
<dbReference type="InterPro" id="IPR010295">
    <property type="entry name" value="DUF898"/>
</dbReference>
<comment type="caution">
    <text evidence="2">The sequence shown here is derived from an EMBL/GenBank/DDBJ whole genome shotgun (WGS) entry which is preliminary data.</text>
</comment>
<evidence type="ECO:0000313" key="2">
    <source>
        <dbReference type="EMBL" id="MET4683173.1"/>
    </source>
</evidence>
<feature type="transmembrane region" description="Helical" evidence="1">
    <location>
        <begin position="171"/>
        <end position="188"/>
    </location>
</feature>
<feature type="transmembrane region" description="Helical" evidence="1">
    <location>
        <begin position="222"/>
        <end position="250"/>
    </location>
</feature>
<keyword evidence="1" id="KW-0812">Transmembrane</keyword>
<proteinExistence type="predicted"/>
<dbReference type="Pfam" id="PF05987">
    <property type="entry name" value="DUF898"/>
    <property type="match status" value="1"/>
</dbReference>
<protein>
    <submittedName>
        <fullName evidence="2">Uncharacterized membrane protein YjgN (DUF898 family)</fullName>
    </submittedName>
</protein>